<dbReference type="EMBL" id="JAMPJU010000003">
    <property type="protein sequence ID" value="MCV9881852.1"/>
    <property type="molecule type" value="Genomic_DNA"/>
</dbReference>
<dbReference type="PANTHER" id="PTHR30258:SF1">
    <property type="entry name" value="PROTEIN TRANSPORT PROTEIN HOFB HOMOLOG"/>
    <property type="match status" value="1"/>
</dbReference>
<evidence type="ECO:0000313" key="6">
    <source>
        <dbReference type="EMBL" id="MCV9878429.1"/>
    </source>
</evidence>
<keyword evidence="2" id="KW-0547">Nucleotide-binding</keyword>
<evidence type="ECO:0000259" key="5">
    <source>
        <dbReference type="PROSITE" id="PS00662"/>
    </source>
</evidence>
<keyword evidence="8" id="KW-1185">Reference proteome</keyword>
<dbReference type="GO" id="GO:0016887">
    <property type="term" value="F:ATP hydrolysis activity"/>
    <property type="evidence" value="ECO:0007669"/>
    <property type="project" value="TreeGrafter"/>
</dbReference>
<dbReference type="Pfam" id="PF00437">
    <property type="entry name" value="T2SSE"/>
    <property type="match status" value="1"/>
</dbReference>
<dbReference type="CDD" id="cd01129">
    <property type="entry name" value="PulE-GspE-like"/>
    <property type="match status" value="1"/>
</dbReference>
<evidence type="ECO:0000256" key="2">
    <source>
        <dbReference type="ARBA" id="ARBA00022741"/>
    </source>
</evidence>
<evidence type="ECO:0000256" key="4">
    <source>
        <dbReference type="SAM" id="MobiDB-lite"/>
    </source>
</evidence>
<dbReference type="PANTHER" id="PTHR30258">
    <property type="entry name" value="TYPE II SECRETION SYSTEM PROTEIN GSPE-RELATED"/>
    <property type="match status" value="1"/>
</dbReference>
<dbReference type="GO" id="GO:0005886">
    <property type="term" value="C:plasma membrane"/>
    <property type="evidence" value="ECO:0007669"/>
    <property type="project" value="TreeGrafter"/>
</dbReference>
<proteinExistence type="inferred from homology"/>
<name>A0AA41Y0G3_9GAMM</name>
<protein>
    <submittedName>
        <fullName evidence="6">Type II secretion system protein GspE</fullName>
    </submittedName>
</protein>
<dbReference type="InterPro" id="IPR027417">
    <property type="entry name" value="P-loop_NTPase"/>
</dbReference>
<dbReference type="GO" id="GO:0005524">
    <property type="term" value="F:ATP binding"/>
    <property type="evidence" value="ECO:0007669"/>
    <property type="project" value="UniProtKB-KW"/>
</dbReference>
<feature type="domain" description="Bacterial type II secretion system protein E" evidence="5">
    <location>
        <begin position="296"/>
        <end position="310"/>
    </location>
</feature>
<dbReference type="InterPro" id="IPR003593">
    <property type="entry name" value="AAA+_ATPase"/>
</dbReference>
<evidence type="ECO:0000313" key="7">
    <source>
        <dbReference type="EMBL" id="MCV9881852.1"/>
    </source>
</evidence>
<comment type="similarity">
    <text evidence="1">Belongs to the GSP E family.</text>
</comment>
<dbReference type="EMBL" id="JAMPJT010000003">
    <property type="protein sequence ID" value="MCV9878429.1"/>
    <property type="molecule type" value="Genomic_DNA"/>
</dbReference>
<gene>
    <name evidence="6" type="primary">gspE</name>
    <name evidence="6" type="ORF">NC803_06155</name>
    <name evidence="7" type="ORF">NC856_06150</name>
</gene>
<accession>A0AA41Y0G3</accession>
<dbReference type="Gene3D" id="3.30.450.90">
    <property type="match status" value="1"/>
</dbReference>
<sequence>MTDTAHLMDELQQLCRRYHALFLGLDEQTISVAVNASPSAEMMAALRFAGNRRILIEQWPLAKMEQQLNPAKTIEEPSVTYPTQPDSPTSDDDPPVVQFINQTLRLAIQRRASDIHFEPLLTDYRVRLRIDGVLQEIAAPPAELIARLTARLKIMGKLNIAERRLPQDGQFSLILDQQAYSLRIATLPVQQGEKVVLRILQTYQQEWALEKLGMSENALAQFIQTLSAPQGMILVTGPTGSGKTVTLYSAIRWLNNVSRNICSVEDPIEIPLSGINQTAVNPKADLDFGRILRALLRQDPDVIMIGEIRDAETAEIAVKAAQTGHLVMSTLHTNSAIETLSRLTHLGVPGYLLATALKLVIAQRLVRRLCQHCKTQAESLRHFPDEIWRGPLNHWQAQGCSHCFSGYYGRVAIYELLVITPMLQQALVSNAGDRQLTALSRHAGFPTLFMTGLSLVDAGITSIAEVYRVVGDAPSHKAGT</sequence>
<dbReference type="PROSITE" id="PS00662">
    <property type="entry name" value="T2SP_E"/>
    <property type="match status" value="1"/>
</dbReference>
<evidence type="ECO:0000313" key="8">
    <source>
        <dbReference type="Proteomes" id="UP001165568"/>
    </source>
</evidence>
<dbReference type="AlphaFoldDB" id="A0AA41Y0G3"/>
<dbReference type="SMART" id="SM00382">
    <property type="entry name" value="AAA"/>
    <property type="match status" value="1"/>
</dbReference>
<organism evidence="6 9">
    <name type="scientific">Brenneria izbisi</name>
    <dbReference type="NCBI Taxonomy" id="2939450"/>
    <lineage>
        <taxon>Bacteria</taxon>
        <taxon>Pseudomonadati</taxon>
        <taxon>Pseudomonadota</taxon>
        <taxon>Gammaproteobacteria</taxon>
        <taxon>Enterobacterales</taxon>
        <taxon>Pectobacteriaceae</taxon>
        <taxon>Brenneria</taxon>
    </lineage>
</organism>
<evidence type="ECO:0000256" key="3">
    <source>
        <dbReference type="ARBA" id="ARBA00022840"/>
    </source>
</evidence>
<keyword evidence="3" id="KW-0067">ATP-binding</keyword>
<dbReference type="Proteomes" id="UP001165569">
    <property type="component" value="Unassembled WGS sequence"/>
</dbReference>
<dbReference type="InterPro" id="IPR001482">
    <property type="entry name" value="T2SS/T4SS_dom"/>
</dbReference>
<dbReference type="NCBIfam" id="NF007755">
    <property type="entry name" value="PRK10436.1"/>
    <property type="match status" value="1"/>
</dbReference>
<dbReference type="RefSeq" id="WP_264089551.1">
    <property type="nucleotide sequence ID" value="NZ_JAMPJT010000003.1"/>
</dbReference>
<reference evidence="6" key="1">
    <citation type="submission" date="2022-04" db="EMBL/GenBank/DDBJ databases">
        <title>Brenneria sp. isolated from walnut trees in Serbia.</title>
        <authorList>
            <person name="Gasic K."/>
            <person name="Zlatkovic N."/>
            <person name="Kuzmanovic N."/>
        </authorList>
    </citation>
    <scope>NUCLEOTIDE SEQUENCE</scope>
    <source>
        <strain evidence="7">KBI 423</strain>
        <strain evidence="6">KBI 447</strain>
    </source>
</reference>
<dbReference type="Gene3D" id="3.40.50.300">
    <property type="entry name" value="P-loop containing nucleotide triphosphate hydrolases"/>
    <property type="match status" value="1"/>
</dbReference>
<dbReference type="Proteomes" id="UP001165568">
    <property type="component" value="Unassembled WGS sequence"/>
</dbReference>
<comment type="caution">
    <text evidence="6">The sequence shown here is derived from an EMBL/GenBank/DDBJ whole genome shotgun (WGS) entry which is preliminary data.</text>
</comment>
<feature type="region of interest" description="Disordered" evidence="4">
    <location>
        <begin position="72"/>
        <end position="95"/>
    </location>
</feature>
<evidence type="ECO:0000313" key="9">
    <source>
        <dbReference type="Proteomes" id="UP001165569"/>
    </source>
</evidence>
<evidence type="ECO:0000256" key="1">
    <source>
        <dbReference type="ARBA" id="ARBA00006611"/>
    </source>
</evidence>
<dbReference type="SUPFAM" id="SSF52540">
    <property type="entry name" value="P-loop containing nucleoside triphosphate hydrolases"/>
    <property type="match status" value="1"/>
</dbReference>